<evidence type="ECO:0000313" key="2">
    <source>
        <dbReference type="Proteomes" id="UP000078428"/>
    </source>
</evidence>
<reference evidence="1 2" key="1">
    <citation type="submission" date="2016-04" db="EMBL/GenBank/DDBJ databases">
        <title>Draft genome sequence of freshwater magnetotactic bacteria Magnetospirillum marisnigri SP-1 and Magnetospirillum moscoviense BB-1.</title>
        <authorList>
            <person name="Koziaeva V."/>
            <person name="Dziuba M.V."/>
            <person name="Ivanov T.M."/>
            <person name="Kuznetsov B."/>
            <person name="Grouzdev D.S."/>
        </authorList>
    </citation>
    <scope>NUCLEOTIDE SEQUENCE [LARGE SCALE GENOMIC DNA]</scope>
    <source>
        <strain evidence="1 2">SP-1</strain>
    </source>
</reference>
<protein>
    <submittedName>
        <fullName evidence="1">Uncharacterized protein</fullName>
    </submittedName>
</protein>
<comment type="caution">
    <text evidence="1">The sequence shown here is derived from an EMBL/GenBank/DDBJ whole genome shotgun (WGS) entry which is preliminary data.</text>
</comment>
<evidence type="ECO:0000313" key="1">
    <source>
        <dbReference type="EMBL" id="OAN45170.1"/>
    </source>
</evidence>
<keyword evidence="2" id="KW-1185">Reference proteome</keyword>
<gene>
    <name evidence="1" type="ORF">A6A04_20945</name>
</gene>
<name>A0A178M8T5_9PROT</name>
<dbReference type="Proteomes" id="UP000078428">
    <property type="component" value="Unassembled WGS sequence"/>
</dbReference>
<dbReference type="EMBL" id="LWQT01000104">
    <property type="protein sequence ID" value="OAN45170.1"/>
    <property type="molecule type" value="Genomic_DNA"/>
</dbReference>
<organism evidence="1 2">
    <name type="scientific">Paramagnetospirillum marisnigri</name>
    <dbReference type="NCBI Taxonomy" id="1285242"/>
    <lineage>
        <taxon>Bacteria</taxon>
        <taxon>Pseudomonadati</taxon>
        <taxon>Pseudomonadota</taxon>
        <taxon>Alphaproteobacteria</taxon>
        <taxon>Rhodospirillales</taxon>
        <taxon>Magnetospirillaceae</taxon>
        <taxon>Paramagnetospirillum</taxon>
    </lineage>
</organism>
<sequence length="62" mass="7244">MQQPQHNPPALIRVIYTTIRTAREAGLDRHGQEQRAVEALRIVRPDIAERDAMNMVWRVRPD</sequence>
<accession>A0A178M8T5</accession>
<proteinExistence type="predicted"/>
<dbReference type="AlphaFoldDB" id="A0A178M8T5"/>